<sequence length="60" mass="6747">MKQVNLTTNESLRFFFDKETSPYVEGSFAKMGKDRHIPPLGLSAQFISLSNTSELSQPQP</sequence>
<evidence type="ECO:0000313" key="1">
    <source>
        <dbReference type="EMBL" id="OQU77627.1"/>
    </source>
</evidence>
<reference evidence="1 2" key="1">
    <citation type="journal article" date="2009" name="Nature">
        <title>The Sorghum bicolor genome and the diversification of grasses.</title>
        <authorList>
            <person name="Paterson A.H."/>
            <person name="Bowers J.E."/>
            <person name="Bruggmann R."/>
            <person name="Dubchak I."/>
            <person name="Grimwood J."/>
            <person name="Gundlach H."/>
            <person name="Haberer G."/>
            <person name="Hellsten U."/>
            <person name="Mitros T."/>
            <person name="Poliakov A."/>
            <person name="Schmutz J."/>
            <person name="Spannagl M."/>
            <person name="Tang H."/>
            <person name="Wang X."/>
            <person name="Wicker T."/>
            <person name="Bharti A.K."/>
            <person name="Chapman J."/>
            <person name="Feltus F.A."/>
            <person name="Gowik U."/>
            <person name="Grigoriev I.V."/>
            <person name="Lyons E."/>
            <person name="Maher C.A."/>
            <person name="Martis M."/>
            <person name="Narechania A."/>
            <person name="Otillar R.P."/>
            <person name="Penning B.W."/>
            <person name="Salamov A.A."/>
            <person name="Wang Y."/>
            <person name="Zhang L."/>
            <person name="Carpita N.C."/>
            <person name="Freeling M."/>
            <person name="Gingle A.R."/>
            <person name="Hash C.T."/>
            <person name="Keller B."/>
            <person name="Klein P."/>
            <person name="Kresovich S."/>
            <person name="McCann M.C."/>
            <person name="Ming R."/>
            <person name="Peterson D.G."/>
            <person name="Mehboob-ur-Rahman"/>
            <person name="Ware D."/>
            <person name="Westhoff P."/>
            <person name="Mayer K.F."/>
            <person name="Messing J."/>
            <person name="Rokhsar D.S."/>
        </authorList>
    </citation>
    <scope>NUCLEOTIDE SEQUENCE [LARGE SCALE GENOMIC DNA]</scope>
    <source>
        <strain evidence="2">cv. BTx623</strain>
    </source>
</reference>
<name>A0A1Z5R1H1_SORBI</name>
<accession>A0A1Z5R1H1</accession>
<dbReference type="AlphaFoldDB" id="A0A1Z5R1H1"/>
<organism evidence="1 2">
    <name type="scientific">Sorghum bicolor</name>
    <name type="common">Sorghum</name>
    <name type="synonym">Sorghum vulgare</name>
    <dbReference type="NCBI Taxonomy" id="4558"/>
    <lineage>
        <taxon>Eukaryota</taxon>
        <taxon>Viridiplantae</taxon>
        <taxon>Streptophyta</taxon>
        <taxon>Embryophyta</taxon>
        <taxon>Tracheophyta</taxon>
        <taxon>Spermatophyta</taxon>
        <taxon>Magnoliopsida</taxon>
        <taxon>Liliopsida</taxon>
        <taxon>Poales</taxon>
        <taxon>Poaceae</taxon>
        <taxon>PACMAD clade</taxon>
        <taxon>Panicoideae</taxon>
        <taxon>Andropogonodae</taxon>
        <taxon>Andropogoneae</taxon>
        <taxon>Sorghinae</taxon>
        <taxon>Sorghum</taxon>
    </lineage>
</organism>
<protein>
    <submittedName>
        <fullName evidence="1">Uncharacterized protein</fullName>
    </submittedName>
</protein>
<keyword evidence="2" id="KW-1185">Reference proteome</keyword>
<reference evidence="2" key="2">
    <citation type="journal article" date="2018" name="Plant J.">
        <title>The Sorghum bicolor reference genome: improved assembly, gene annotations, a transcriptome atlas, and signatures of genome organization.</title>
        <authorList>
            <person name="McCormick R.F."/>
            <person name="Truong S.K."/>
            <person name="Sreedasyam A."/>
            <person name="Jenkins J."/>
            <person name="Shu S."/>
            <person name="Sims D."/>
            <person name="Kennedy M."/>
            <person name="Amirebrahimi M."/>
            <person name="Weers B.D."/>
            <person name="McKinley B."/>
            <person name="Mattison A."/>
            <person name="Morishige D.T."/>
            <person name="Grimwood J."/>
            <person name="Schmutz J."/>
            <person name="Mullet J.E."/>
        </authorList>
    </citation>
    <scope>NUCLEOTIDE SEQUENCE [LARGE SCALE GENOMIC DNA]</scope>
    <source>
        <strain evidence="2">cv. BTx623</strain>
    </source>
</reference>
<dbReference type="Proteomes" id="UP000000768">
    <property type="component" value="Chromosome 9"/>
</dbReference>
<dbReference type="InParanoid" id="A0A1Z5R1H1"/>
<proteinExistence type="predicted"/>
<gene>
    <name evidence="1" type="ORF">SORBI_3009G080233</name>
</gene>
<dbReference type="EMBL" id="CM000768">
    <property type="protein sequence ID" value="OQU77627.1"/>
    <property type="molecule type" value="Genomic_DNA"/>
</dbReference>
<evidence type="ECO:0000313" key="2">
    <source>
        <dbReference type="Proteomes" id="UP000000768"/>
    </source>
</evidence>
<dbReference type="Gramene" id="OQU77627">
    <property type="protein sequence ID" value="OQU77627"/>
    <property type="gene ID" value="SORBI_3009G080233"/>
</dbReference>